<feature type="transmembrane region" description="Helical" evidence="1">
    <location>
        <begin position="6"/>
        <end position="24"/>
    </location>
</feature>
<sequence>MNTLSAIGTAIELVGLALAIRGLVHTWRQQAGDARFLPTLRSEFGEVVLGRTPDRSGRLAGTLQPKWFSASATAVPTWPADLTLEEKVEHLLELHEESLTRANDAQERADQAHKRLNVLRDQIDERISNVQTEVATGLRAVKLEGLPLTVFGLAIVTLGTILQLLDQLLPG</sequence>
<feature type="transmembrane region" description="Helical" evidence="1">
    <location>
        <begin position="146"/>
        <end position="165"/>
    </location>
</feature>
<keyword evidence="1" id="KW-1133">Transmembrane helix</keyword>
<dbReference type="EMBL" id="JBHTCH010000014">
    <property type="protein sequence ID" value="MFC7361203.1"/>
    <property type="molecule type" value="Genomic_DNA"/>
</dbReference>
<keyword evidence="1" id="KW-0812">Transmembrane</keyword>
<proteinExistence type="predicted"/>
<organism evidence="2 3">
    <name type="scientific">Nocardioides astragali</name>
    <dbReference type="NCBI Taxonomy" id="1776736"/>
    <lineage>
        <taxon>Bacteria</taxon>
        <taxon>Bacillati</taxon>
        <taxon>Actinomycetota</taxon>
        <taxon>Actinomycetes</taxon>
        <taxon>Propionibacteriales</taxon>
        <taxon>Nocardioidaceae</taxon>
        <taxon>Nocardioides</taxon>
    </lineage>
</organism>
<gene>
    <name evidence="2" type="ORF">ACFQO6_13060</name>
</gene>
<keyword evidence="1" id="KW-0472">Membrane</keyword>
<dbReference type="Proteomes" id="UP001596524">
    <property type="component" value="Unassembled WGS sequence"/>
</dbReference>
<keyword evidence="3" id="KW-1185">Reference proteome</keyword>
<name>A0ABW2N2L7_9ACTN</name>
<protein>
    <submittedName>
        <fullName evidence="2">Uncharacterized protein</fullName>
    </submittedName>
</protein>
<reference evidence="3" key="1">
    <citation type="journal article" date="2019" name="Int. J. Syst. Evol. Microbiol.">
        <title>The Global Catalogue of Microorganisms (GCM) 10K type strain sequencing project: providing services to taxonomists for standard genome sequencing and annotation.</title>
        <authorList>
            <consortium name="The Broad Institute Genomics Platform"/>
            <consortium name="The Broad Institute Genome Sequencing Center for Infectious Disease"/>
            <person name="Wu L."/>
            <person name="Ma J."/>
        </authorList>
    </citation>
    <scope>NUCLEOTIDE SEQUENCE [LARGE SCALE GENOMIC DNA]</scope>
    <source>
        <strain evidence="3">FCH27</strain>
    </source>
</reference>
<evidence type="ECO:0000313" key="3">
    <source>
        <dbReference type="Proteomes" id="UP001596524"/>
    </source>
</evidence>
<evidence type="ECO:0000256" key="1">
    <source>
        <dbReference type="SAM" id="Phobius"/>
    </source>
</evidence>
<comment type="caution">
    <text evidence="2">The sequence shown here is derived from an EMBL/GenBank/DDBJ whole genome shotgun (WGS) entry which is preliminary data.</text>
</comment>
<dbReference type="RefSeq" id="WP_255888285.1">
    <property type="nucleotide sequence ID" value="NZ_JAFMZM010000001.1"/>
</dbReference>
<evidence type="ECO:0000313" key="2">
    <source>
        <dbReference type="EMBL" id="MFC7361203.1"/>
    </source>
</evidence>
<accession>A0ABW2N2L7</accession>